<reference evidence="1 2" key="1">
    <citation type="journal article" date="2016" name="Nat. Commun.">
        <title>Thousands of microbial genomes shed light on interconnected biogeochemical processes in an aquifer system.</title>
        <authorList>
            <person name="Anantharaman K."/>
            <person name="Brown C.T."/>
            <person name="Hug L.A."/>
            <person name="Sharon I."/>
            <person name="Castelle C.J."/>
            <person name="Probst A.J."/>
            <person name="Thomas B.C."/>
            <person name="Singh A."/>
            <person name="Wilkins M.J."/>
            <person name="Karaoz U."/>
            <person name="Brodie E.L."/>
            <person name="Williams K.H."/>
            <person name="Hubbard S.S."/>
            <person name="Banfield J.F."/>
        </authorList>
    </citation>
    <scope>NUCLEOTIDE SEQUENCE [LARGE SCALE GENOMIC DNA]</scope>
</reference>
<dbReference type="EMBL" id="MGDT01000007">
    <property type="protein sequence ID" value="OGL66417.1"/>
    <property type="molecule type" value="Genomic_DNA"/>
</dbReference>
<comment type="caution">
    <text evidence="1">The sequence shown here is derived from an EMBL/GenBank/DDBJ whole genome shotgun (WGS) entry which is preliminary data.</text>
</comment>
<name>A0A1F7TLI3_9BACT</name>
<dbReference type="Proteomes" id="UP000177885">
    <property type="component" value="Unassembled WGS sequence"/>
</dbReference>
<gene>
    <name evidence="1" type="ORF">A2856_01845</name>
</gene>
<dbReference type="AlphaFoldDB" id="A0A1F7TLI3"/>
<evidence type="ECO:0000313" key="2">
    <source>
        <dbReference type="Proteomes" id="UP000177885"/>
    </source>
</evidence>
<accession>A0A1F7TLI3</accession>
<protein>
    <recommendedName>
        <fullName evidence="3">FecR protein domain-containing protein</fullName>
    </recommendedName>
</protein>
<evidence type="ECO:0008006" key="3">
    <source>
        <dbReference type="Google" id="ProtNLM"/>
    </source>
</evidence>
<proteinExistence type="predicted"/>
<sequence>MERKTLIPVALSGFLIASLLVGARFGFPWAGGAGEAEKPLSLVVSRIEGEATADAAGRSRALVVGDTLVRGEVLATSDDTRLELTADGVRFGMDERTLVELTSLIPSDLAVTVRTGRVAATISADTAGFGIVTKESESRISTAGTLAITYYNFEDRVDIAPVEGPVAVFLSDGRTFISASAQEVTEAPSLSIRAIPFDPSAGAGAAFFAWYGLTR</sequence>
<dbReference type="STRING" id="1802385.A2856_01845"/>
<organism evidence="1 2">
    <name type="scientific">Candidatus Uhrbacteria bacterium RIFCSPHIGHO2_01_FULL_63_20</name>
    <dbReference type="NCBI Taxonomy" id="1802385"/>
    <lineage>
        <taxon>Bacteria</taxon>
        <taxon>Candidatus Uhriibacteriota</taxon>
    </lineage>
</organism>
<evidence type="ECO:0000313" key="1">
    <source>
        <dbReference type="EMBL" id="OGL66417.1"/>
    </source>
</evidence>